<sequence>MQSTVSSTTKKYQMTLSERDAFQTAFMAWYDEHRRDLPWRQNQEPYRVWLSEIMLQQTQVQTVIPYYERFLATFPTVEDLAAAPEELLLKTWEGLGYYSRARNLQKAAKQVVDDYQGKWPQTSAELEKLAGIGPYTAGAIASICFGEVVPAIDGNAFRVFSRLLKIDADIANPKNRSIFYDAILPLIPKDRPGDFNQAVMDFGSQVCTAKNPTVGDTELAPFFRSYQDGTLLDYPVKTKKAKPKPVALFAVVIESEKGFLFQKRPSTGLLANLTTYPLVMAEDLQDDESELLTPEEQMTRIEAYFKEAYGLTLAHLKPVPVKPVTHVFTHLKWTITLLSATIAKDSDLAFFPGEWYSKAALAEIAMPTVQKKMAQRFDSL</sequence>
<comment type="function">
    <text evidence="2">Adenine glycosylase active on G-A mispairs. MutY also corrects error-prone DNA synthesis past GO lesions which are due to the oxidatively damaged form of guanine: 7,8-dihydro-8-oxoguanine (8-oxo-dGTP).</text>
</comment>
<evidence type="ECO:0000256" key="1">
    <source>
        <dbReference type="ARBA" id="ARBA00000843"/>
    </source>
</evidence>
<dbReference type="GO" id="GO:0034039">
    <property type="term" value="F:8-oxo-7,8-dihydroguanine DNA N-glycosylase activity"/>
    <property type="evidence" value="ECO:0007669"/>
    <property type="project" value="TreeGrafter"/>
</dbReference>
<dbReference type="InterPro" id="IPR029119">
    <property type="entry name" value="MutY_C"/>
</dbReference>
<keyword evidence="10 14" id="KW-0408">Iron</keyword>
<dbReference type="FunFam" id="1.10.340.30:FF:000002">
    <property type="entry name" value="Adenine DNA glycosylase"/>
    <property type="match status" value="1"/>
</dbReference>
<keyword evidence="7" id="KW-0479">Metal-binding</keyword>
<protein>
    <recommendedName>
        <fullName evidence="5 14">Adenine DNA glycosylase</fullName>
        <ecNumber evidence="4 14">3.2.2.31</ecNumber>
    </recommendedName>
</protein>
<comment type="caution">
    <text evidence="16">The sequence shown here is derived from an EMBL/GenBank/DDBJ whole genome shotgun (WGS) entry which is preliminary data.</text>
</comment>
<dbReference type="Proteomes" id="UP000239650">
    <property type="component" value="Unassembled WGS sequence"/>
</dbReference>
<evidence type="ECO:0000256" key="12">
    <source>
        <dbReference type="ARBA" id="ARBA00023204"/>
    </source>
</evidence>
<dbReference type="PANTHER" id="PTHR42944:SF1">
    <property type="entry name" value="ADENINE DNA GLYCOSYLASE"/>
    <property type="match status" value="1"/>
</dbReference>
<keyword evidence="9 16" id="KW-0378">Hydrolase</keyword>
<evidence type="ECO:0000256" key="5">
    <source>
        <dbReference type="ARBA" id="ARBA00022023"/>
    </source>
</evidence>
<evidence type="ECO:0000256" key="7">
    <source>
        <dbReference type="ARBA" id="ARBA00022723"/>
    </source>
</evidence>
<dbReference type="SUPFAM" id="SSF48150">
    <property type="entry name" value="DNA-glycosylase"/>
    <property type="match status" value="1"/>
</dbReference>
<dbReference type="GO" id="GO:0051539">
    <property type="term" value="F:4 iron, 4 sulfur cluster binding"/>
    <property type="evidence" value="ECO:0007669"/>
    <property type="project" value="UniProtKB-UniRule"/>
</dbReference>
<dbReference type="GO" id="GO:0006284">
    <property type="term" value="P:base-excision repair"/>
    <property type="evidence" value="ECO:0007669"/>
    <property type="project" value="UniProtKB-UniRule"/>
</dbReference>
<evidence type="ECO:0000313" key="17">
    <source>
        <dbReference type="Proteomes" id="UP000239650"/>
    </source>
</evidence>
<dbReference type="NCBIfam" id="TIGR01084">
    <property type="entry name" value="mutY"/>
    <property type="match status" value="1"/>
</dbReference>
<dbReference type="InterPro" id="IPR003265">
    <property type="entry name" value="HhH-GPD_domain"/>
</dbReference>
<dbReference type="GO" id="GO:0035485">
    <property type="term" value="F:adenine/guanine mispair binding"/>
    <property type="evidence" value="ECO:0007669"/>
    <property type="project" value="TreeGrafter"/>
</dbReference>
<dbReference type="GO" id="GO:0046872">
    <property type="term" value="F:metal ion binding"/>
    <property type="evidence" value="ECO:0007669"/>
    <property type="project" value="UniProtKB-UniRule"/>
</dbReference>
<keyword evidence="12" id="KW-0234">DNA repair</keyword>
<dbReference type="PANTHER" id="PTHR42944">
    <property type="entry name" value="ADENINE DNA GLYCOSYLASE"/>
    <property type="match status" value="1"/>
</dbReference>
<feature type="domain" description="HhH-GPD" evidence="15">
    <location>
        <begin position="54"/>
        <end position="205"/>
    </location>
</feature>
<evidence type="ECO:0000256" key="14">
    <source>
        <dbReference type="RuleBase" id="RU365096"/>
    </source>
</evidence>
<evidence type="ECO:0000256" key="4">
    <source>
        <dbReference type="ARBA" id="ARBA00012045"/>
    </source>
</evidence>
<dbReference type="InterPro" id="IPR023170">
    <property type="entry name" value="HhH_base_excis_C"/>
</dbReference>
<evidence type="ECO:0000256" key="13">
    <source>
        <dbReference type="ARBA" id="ARBA00023295"/>
    </source>
</evidence>
<evidence type="ECO:0000256" key="9">
    <source>
        <dbReference type="ARBA" id="ARBA00022801"/>
    </source>
</evidence>
<reference evidence="16 17" key="1">
    <citation type="submission" date="2018-02" db="EMBL/GenBank/DDBJ databases">
        <authorList>
            <person name="Rodrigo-Torres L."/>
            <person name="Arahal R. D."/>
            <person name="Lucena T."/>
        </authorList>
    </citation>
    <scope>NUCLEOTIDE SEQUENCE [LARGE SCALE GENOMIC DNA]</scope>
    <source>
        <strain evidence="16 17">CECT 9267</strain>
    </source>
</reference>
<evidence type="ECO:0000256" key="10">
    <source>
        <dbReference type="ARBA" id="ARBA00023004"/>
    </source>
</evidence>
<dbReference type="GO" id="GO:0006298">
    <property type="term" value="P:mismatch repair"/>
    <property type="evidence" value="ECO:0007669"/>
    <property type="project" value="TreeGrafter"/>
</dbReference>
<dbReference type="Pfam" id="PF00730">
    <property type="entry name" value="HhH-GPD"/>
    <property type="match status" value="1"/>
</dbReference>
<comment type="cofactor">
    <cofactor evidence="14">
        <name>[4Fe-4S] cluster</name>
        <dbReference type="ChEBI" id="CHEBI:49883"/>
    </cofactor>
    <text evidence="14">Binds 1 [4Fe-4S] cluster.</text>
</comment>
<evidence type="ECO:0000259" key="15">
    <source>
        <dbReference type="SMART" id="SM00478"/>
    </source>
</evidence>
<evidence type="ECO:0000313" key="16">
    <source>
        <dbReference type="EMBL" id="SPE20474.1"/>
    </source>
</evidence>
<dbReference type="InterPro" id="IPR044298">
    <property type="entry name" value="MIG/MutY"/>
</dbReference>
<dbReference type="EC" id="3.2.2.31" evidence="4 14"/>
<dbReference type="InterPro" id="IPR000445">
    <property type="entry name" value="HhH_motif"/>
</dbReference>
<keyword evidence="8 14" id="KW-0227">DNA damage</keyword>
<dbReference type="Gene3D" id="1.10.1670.10">
    <property type="entry name" value="Helix-hairpin-Helix base-excision DNA repair enzymes (C-terminal)"/>
    <property type="match status" value="1"/>
</dbReference>
<proteinExistence type="inferred from homology"/>
<dbReference type="EMBL" id="OKRC01000003">
    <property type="protein sequence ID" value="SPE20474.1"/>
    <property type="molecule type" value="Genomic_DNA"/>
</dbReference>
<dbReference type="SMART" id="SM00478">
    <property type="entry name" value="ENDO3c"/>
    <property type="match status" value="1"/>
</dbReference>
<evidence type="ECO:0000256" key="2">
    <source>
        <dbReference type="ARBA" id="ARBA00002933"/>
    </source>
</evidence>
<dbReference type="InterPro" id="IPR011257">
    <property type="entry name" value="DNA_glycosylase"/>
</dbReference>
<dbReference type="GO" id="GO:0000701">
    <property type="term" value="F:purine-specific mismatch base pair DNA N-glycosylase activity"/>
    <property type="evidence" value="ECO:0007669"/>
    <property type="project" value="UniProtKB-EC"/>
</dbReference>
<comment type="similarity">
    <text evidence="3 14">Belongs to the Nth/MutY family.</text>
</comment>
<keyword evidence="11" id="KW-0411">Iron-sulfur</keyword>
<evidence type="ECO:0000256" key="6">
    <source>
        <dbReference type="ARBA" id="ARBA00022485"/>
    </source>
</evidence>
<dbReference type="Pfam" id="PF14815">
    <property type="entry name" value="NUDIX_4"/>
    <property type="match status" value="1"/>
</dbReference>
<dbReference type="SUPFAM" id="SSF55811">
    <property type="entry name" value="Nudix"/>
    <property type="match status" value="1"/>
</dbReference>
<dbReference type="Gene3D" id="1.10.340.30">
    <property type="entry name" value="Hypothetical protein, domain 2"/>
    <property type="match status" value="1"/>
</dbReference>
<name>A0AAE8J647_LATSK</name>
<evidence type="ECO:0000256" key="3">
    <source>
        <dbReference type="ARBA" id="ARBA00008343"/>
    </source>
</evidence>
<accession>A0AAE8J647</accession>
<organism evidence="16 17">
    <name type="scientific">Latilactobacillus sakei</name>
    <name type="common">Lactobacillus sakei</name>
    <dbReference type="NCBI Taxonomy" id="1599"/>
    <lineage>
        <taxon>Bacteria</taxon>
        <taxon>Bacillati</taxon>
        <taxon>Bacillota</taxon>
        <taxon>Bacilli</taxon>
        <taxon>Lactobacillales</taxon>
        <taxon>Lactobacillaceae</taxon>
        <taxon>Latilactobacillus</taxon>
    </lineage>
</organism>
<dbReference type="CDD" id="cd03431">
    <property type="entry name" value="NUDIX_DNA_Glycosylase_C-MutY"/>
    <property type="match status" value="1"/>
</dbReference>
<keyword evidence="13 14" id="KW-0326">Glycosidase</keyword>
<dbReference type="Gene3D" id="3.90.79.10">
    <property type="entry name" value="Nucleoside Triphosphate Pyrophosphohydrolase"/>
    <property type="match status" value="1"/>
</dbReference>
<dbReference type="Pfam" id="PF00633">
    <property type="entry name" value="HHH"/>
    <property type="match status" value="1"/>
</dbReference>
<keyword evidence="6" id="KW-0004">4Fe-4S</keyword>
<dbReference type="CDD" id="cd00056">
    <property type="entry name" value="ENDO3c"/>
    <property type="match status" value="1"/>
</dbReference>
<evidence type="ECO:0000256" key="11">
    <source>
        <dbReference type="ARBA" id="ARBA00023014"/>
    </source>
</evidence>
<evidence type="ECO:0000256" key="8">
    <source>
        <dbReference type="ARBA" id="ARBA00022763"/>
    </source>
</evidence>
<dbReference type="InterPro" id="IPR015797">
    <property type="entry name" value="NUDIX_hydrolase-like_dom_sf"/>
</dbReference>
<dbReference type="InterPro" id="IPR005760">
    <property type="entry name" value="A/G_AdeGlyc_MutY"/>
</dbReference>
<comment type="catalytic activity">
    <reaction evidence="1 14">
        <text>Hydrolyzes free adenine bases from 7,8-dihydro-8-oxoguanine:adenine mismatched double-stranded DNA, leaving an apurinic site.</text>
        <dbReference type="EC" id="3.2.2.31"/>
    </reaction>
</comment>
<dbReference type="GO" id="GO:0032357">
    <property type="term" value="F:oxidized purine DNA binding"/>
    <property type="evidence" value="ECO:0007669"/>
    <property type="project" value="TreeGrafter"/>
</dbReference>
<dbReference type="AlphaFoldDB" id="A0AAE8J647"/>
<gene>
    <name evidence="16" type="primary">yfhQ</name>
    <name evidence="16" type="ORF">LAS9267_00860</name>
</gene>